<protein>
    <submittedName>
        <fullName evidence="1">Uncharacterized protein</fullName>
    </submittedName>
</protein>
<gene>
    <name evidence="1" type="ORF">PSON_ATCC_30995.1.T3000009</name>
</gene>
<comment type="caution">
    <text evidence="1">The sequence shown here is derived from an EMBL/GenBank/DDBJ whole genome shotgun (WGS) entry which is preliminary data.</text>
</comment>
<keyword evidence="2" id="KW-1185">Reference proteome</keyword>
<proteinExistence type="predicted"/>
<name>A0A8S1RUL1_9CILI</name>
<dbReference type="Proteomes" id="UP000692954">
    <property type="component" value="Unassembled WGS sequence"/>
</dbReference>
<evidence type="ECO:0000313" key="2">
    <source>
        <dbReference type="Proteomes" id="UP000692954"/>
    </source>
</evidence>
<dbReference type="EMBL" id="CAJJDN010000300">
    <property type="protein sequence ID" value="CAD8130549.1"/>
    <property type="molecule type" value="Genomic_DNA"/>
</dbReference>
<dbReference type="AlphaFoldDB" id="A0A8S1RUL1"/>
<sequence>MINQQDFLEASADNGEPSGTPLAKKKIQLLSELIQCILECKFLKNWSSRSSRIFFWVIIQYKIFLSTVKAQLKSVNIQFIRDFFLLVIFIQVEENGIKSDQSLDNLVVRQFCDLGRNLSSSSLYRGLSIGRNQYFLGLEGKA</sequence>
<evidence type="ECO:0000313" key="1">
    <source>
        <dbReference type="EMBL" id="CAD8130549.1"/>
    </source>
</evidence>
<reference evidence="1" key="1">
    <citation type="submission" date="2021-01" db="EMBL/GenBank/DDBJ databases">
        <authorList>
            <consortium name="Genoscope - CEA"/>
            <person name="William W."/>
        </authorList>
    </citation>
    <scope>NUCLEOTIDE SEQUENCE</scope>
</reference>
<accession>A0A8S1RUL1</accession>
<organism evidence="1 2">
    <name type="scientific">Paramecium sonneborni</name>
    <dbReference type="NCBI Taxonomy" id="65129"/>
    <lineage>
        <taxon>Eukaryota</taxon>
        <taxon>Sar</taxon>
        <taxon>Alveolata</taxon>
        <taxon>Ciliophora</taxon>
        <taxon>Intramacronucleata</taxon>
        <taxon>Oligohymenophorea</taxon>
        <taxon>Peniculida</taxon>
        <taxon>Parameciidae</taxon>
        <taxon>Paramecium</taxon>
    </lineage>
</organism>